<proteinExistence type="predicted"/>
<accession>A0ACA9KB46</accession>
<evidence type="ECO:0000313" key="1">
    <source>
        <dbReference type="EMBL" id="CAG8463552.1"/>
    </source>
</evidence>
<sequence>MPFVYFKGYLFDAIGICKIYPSDFIGYKLITNKTFFNQFP</sequence>
<evidence type="ECO:0000313" key="2">
    <source>
        <dbReference type="Proteomes" id="UP000789702"/>
    </source>
</evidence>
<name>A0ACA9KB46_9GLOM</name>
<comment type="caution">
    <text evidence="1">The sequence shown here is derived from an EMBL/GenBank/DDBJ whole genome shotgun (WGS) entry which is preliminary data.</text>
</comment>
<reference evidence="1" key="1">
    <citation type="submission" date="2021-06" db="EMBL/GenBank/DDBJ databases">
        <authorList>
            <person name="Kallberg Y."/>
            <person name="Tangrot J."/>
            <person name="Rosling A."/>
        </authorList>
    </citation>
    <scope>NUCLEOTIDE SEQUENCE</scope>
    <source>
        <strain evidence="1">IL203A</strain>
    </source>
</reference>
<gene>
    <name evidence="1" type="ORF">DHETER_LOCUS1392</name>
</gene>
<organism evidence="1 2">
    <name type="scientific">Dentiscutata heterogama</name>
    <dbReference type="NCBI Taxonomy" id="1316150"/>
    <lineage>
        <taxon>Eukaryota</taxon>
        <taxon>Fungi</taxon>
        <taxon>Fungi incertae sedis</taxon>
        <taxon>Mucoromycota</taxon>
        <taxon>Glomeromycotina</taxon>
        <taxon>Glomeromycetes</taxon>
        <taxon>Diversisporales</taxon>
        <taxon>Gigasporaceae</taxon>
        <taxon>Dentiscutata</taxon>
    </lineage>
</organism>
<dbReference type="EMBL" id="CAJVPU010000834">
    <property type="protein sequence ID" value="CAG8463552.1"/>
    <property type="molecule type" value="Genomic_DNA"/>
</dbReference>
<keyword evidence="2" id="KW-1185">Reference proteome</keyword>
<dbReference type="Proteomes" id="UP000789702">
    <property type="component" value="Unassembled WGS sequence"/>
</dbReference>
<protein>
    <submittedName>
        <fullName evidence="1">16491_t:CDS:1</fullName>
    </submittedName>
</protein>